<dbReference type="InterPro" id="IPR013149">
    <property type="entry name" value="ADH-like_C"/>
</dbReference>
<evidence type="ECO:0000256" key="1">
    <source>
        <dbReference type="SAM" id="MobiDB-lite"/>
    </source>
</evidence>
<dbReference type="CDD" id="cd08276">
    <property type="entry name" value="MDR7"/>
    <property type="match status" value="1"/>
</dbReference>
<dbReference type="InterPro" id="IPR011032">
    <property type="entry name" value="GroES-like_sf"/>
</dbReference>
<dbReference type="Pfam" id="PF08240">
    <property type="entry name" value="ADH_N"/>
    <property type="match status" value="1"/>
</dbReference>
<feature type="domain" description="Enoyl reductase (ER)" evidence="2">
    <location>
        <begin position="13"/>
        <end position="349"/>
    </location>
</feature>
<dbReference type="SMART" id="SM00829">
    <property type="entry name" value="PKS_ER"/>
    <property type="match status" value="1"/>
</dbReference>
<dbReference type="Proteomes" id="UP000301309">
    <property type="component" value="Unassembled WGS sequence"/>
</dbReference>
<dbReference type="InterPro" id="IPR020843">
    <property type="entry name" value="ER"/>
</dbReference>
<reference evidence="3 4" key="1">
    <citation type="journal article" date="2020" name="Int. J. Syst. Evol. Microbiol.">
        <title>Reclassification of Streptomyces castelarensis and Streptomyces sporoclivatus as later heterotypic synonyms of Streptomyces antimycoticus.</title>
        <authorList>
            <person name="Komaki H."/>
            <person name="Tamura T."/>
        </authorList>
    </citation>
    <scope>NUCLEOTIDE SEQUENCE [LARGE SCALE GENOMIC DNA]</scope>
    <source>
        <strain evidence="3 4">NBRC 13459</strain>
    </source>
</reference>
<protein>
    <submittedName>
        <fullName evidence="3">NADPH:quinone oxidoreductase</fullName>
    </submittedName>
</protein>
<dbReference type="InterPro" id="IPR036291">
    <property type="entry name" value="NAD(P)-bd_dom_sf"/>
</dbReference>
<organism evidence="3 4">
    <name type="scientific">Streptomyces violaceusniger</name>
    <dbReference type="NCBI Taxonomy" id="68280"/>
    <lineage>
        <taxon>Bacteria</taxon>
        <taxon>Bacillati</taxon>
        <taxon>Actinomycetota</taxon>
        <taxon>Actinomycetes</taxon>
        <taxon>Kitasatosporales</taxon>
        <taxon>Streptomycetaceae</taxon>
        <taxon>Streptomyces</taxon>
        <taxon>Streptomyces violaceusniger group</taxon>
    </lineage>
</organism>
<dbReference type="AlphaFoldDB" id="A0A4D4L9M3"/>
<gene>
    <name evidence="3" type="ORF">SVIO_058310</name>
</gene>
<dbReference type="EMBL" id="BJHW01000001">
    <property type="protein sequence ID" value="GDY55208.1"/>
    <property type="molecule type" value="Genomic_DNA"/>
</dbReference>
<dbReference type="Gene3D" id="3.90.180.10">
    <property type="entry name" value="Medium-chain alcohol dehydrogenases, catalytic domain"/>
    <property type="match status" value="1"/>
</dbReference>
<dbReference type="InterPro" id="IPR013154">
    <property type="entry name" value="ADH-like_N"/>
</dbReference>
<dbReference type="PANTHER" id="PTHR45033:SF2">
    <property type="entry name" value="ZINC-TYPE ALCOHOL DEHYDROGENASE-LIKE PROTEIN C1773.06C"/>
    <property type="match status" value="1"/>
</dbReference>
<dbReference type="SUPFAM" id="SSF51735">
    <property type="entry name" value="NAD(P)-binding Rossmann-fold domains"/>
    <property type="match status" value="1"/>
</dbReference>
<dbReference type="Pfam" id="PF00107">
    <property type="entry name" value="ADH_zinc_N"/>
    <property type="match status" value="1"/>
</dbReference>
<feature type="compositionally biased region" description="Basic and acidic residues" evidence="1">
    <location>
        <begin position="364"/>
        <end position="385"/>
    </location>
</feature>
<name>A0A4D4L9M3_STRVO</name>
<proteinExistence type="predicted"/>
<comment type="caution">
    <text evidence="3">The sequence shown here is derived from an EMBL/GenBank/DDBJ whole genome shotgun (WGS) entry which is preliminary data.</text>
</comment>
<dbReference type="Gene3D" id="3.40.50.720">
    <property type="entry name" value="NAD(P)-binding Rossmann-like Domain"/>
    <property type="match status" value="1"/>
</dbReference>
<dbReference type="InterPro" id="IPR052711">
    <property type="entry name" value="Zinc_ADH-like"/>
</dbReference>
<feature type="region of interest" description="Disordered" evidence="1">
    <location>
        <begin position="351"/>
        <end position="422"/>
    </location>
</feature>
<sequence>MKTRYYHLPRLTGVDALRLDEREVPAPRPREVLVRMRAWSLNYRDLMIASDAYGRVLKPDVVPLSDGAGEVVDAGSEVTRWREGDRVAGIFMPGWLSGPPAARKTAGALGGPADGVLAEYVLFDEEALVAAPAHLNFAETATLPCAAVTAWHAVAVTGGLAPGQSVLTLGSGGVSLFALQFAALGGARVLATSSDDAKLERLRSLGATDGVNYARTPDWGRLVAEATGGGVDHVVEVGGAGTLPQSLEAVRVGGRISLIGVLARGGGADPSSVLLKGVTLQGMFVGSREMFEQMNRAIEHHRLRPVVDRAFPFAEAPAAYWYFAGRGTSGRWSSRTSDDERRLTGRLLTLPKGEGRRCPRQPGRRAERDAPRPASDERKGTDPHERRRSPGRAEGLLQRRRGRIRPALRGARSPAGIADCRR</sequence>
<dbReference type="SUPFAM" id="SSF50129">
    <property type="entry name" value="GroES-like"/>
    <property type="match status" value="1"/>
</dbReference>
<dbReference type="PANTHER" id="PTHR45033">
    <property type="match status" value="1"/>
</dbReference>
<evidence type="ECO:0000313" key="4">
    <source>
        <dbReference type="Proteomes" id="UP000301309"/>
    </source>
</evidence>
<dbReference type="GO" id="GO:0016491">
    <property type="term" value="F:oxidoreductase activity"/>
    <property type="evidence" value="ECO:0007669"/>
    <property type="project" value="InterPro"/>
</dbReference>
<accession>A0A4D4L9M3</accession>
<evidence type="ECO:0000259" key="2">
    <source>
        <dbReference type="SMART" id="SM00829"/>
    </source>
</evidence>
<keyword evidence="4" id="KW-1185">Reference proteome</keyword>
<evidence type="ECO:0000313" key="3">
    <source>
        <dbReference type="EMBL" id="GDY55208.1"/>
    </source>
</evidence>